<dbReference type="Proteomes" id="UP001501004">
    <property type="component" value="Unassembled WGS sequence"/>
</dbReference>
<evidence type="ECO:0000313" key="3">
    <source>
        <dbReference type="Proteomes" id="UP001501004"/>
    </source>
</evidence>
<evidence type="ECO:0008006" key="4">
    <source>
        <dbReference type="Google" id="ProtNLM"/>
    </source>
</evidence>
<keyword evidence="1" id="KW-0812">Transmembrane</keyword>
<proteinExistence type="predicted"/>
<keyword evidence="3" id="KW-1185">Reference proteome</keyword>
<dbReference type="EMBL" id="BAABAE010000001">
    <property type="protein sequence ID" value="GAA3729825.1"/>
    <property type="molecule type" value="Genomic_DNA"/>
</dbReference>
<sequence>MTLVTLPLGRDAVLVRVVIPAMSILVLTSLLAGSLSLIWLPWRWSALLLGARGERGLTLIGAVGETERSLLMKCFETGLRSKPIGRAIVVIGDSTGLRFWRNSREMPFGSLTWDDIQRISVGYSSDYKLPTAVLEIDGEKSELRVLFPVVRRWLFSTVVMTSSELEGLVERLTQLHSP</sequence>
<accession>A0ABP7F1W7</accession>
<reference evidence="3" key="1">
    <citation type="journal article" date="2019" name="Int. J. Syst. Evol. Microbiol.">
        <title>The Global Catalogue of Microorganisms (GCM) 10K type strain sequencing project: providing services to taxonomists for standard genome sequencing and annotation.</title>
        <authorList>
            <consortium name="The Broad Institute Genomics Platform"/>
            <consortium name="The Broad Institute Genome Sequencing Center for Infectious Disease"/>
            <person name="Wu L."/>
            <person name="Ma J."/>
        </authorList>
    </citation>
    <scope>NUCLEOTIDE SEQUENCE [LARGE SCALE GENOMIC DNA]</scope>
    <source>
        <strain evidence="3">JCM 16949</strain>
    </source>
</reference>
<keyword evidence="1" id="KW-1133">Transmembrane helix</keyword>
<feature type="transmembrane region" description="Helical" evidence="1">
    <location>
        <begin position="20"/>
        <end position="42"/>
    </location>
</feature>
<name>A0ABP7F1W7_9MICO</name>
<comment type="caution">
    <text evidence="2">The sequence shown here is derived from an EMBL/GenBank/DDBJ whole genome shotgun (WGS) entry which is preliminary data.</text>
</comment>
<organism evidence="2 3">
    <name type="scientific">Leifsonella bigeumensis</name>
    <dbReference type="NCBI Taxonomy" id="433643"/>
    <lineage>
        <taxon>Bacteria</taxon>
        <taxon>Bacillati</taxon>
        <taxon>Actinomycetota</taxon>
        <taxon>Actinomycetes</taxon>
        <taxon>Micrococcales</taxon>
        <taxon>Microbacteriaceae</taxon>
        <taxon>Leifsonella</taxon>
    </lineage>
</organism>
<evidence type="ECO:0000313" key="2">
    <source>
        <dbReference type="EMBL" id="GAA3729825.1"/>
    </source>
</evidence>
<protein>
    <recommendedName>
        <fullName evidence="4">Bacterial Pleckstrin homology domain-containing protein</fullName>
    </recommendedName>
</protein>
<keyword evidence="1" id="KW-0472">Membrane</keyword>
<evidence type="ECO:0000256" key="1">
    <source>
        <dbReference type="SAM" id="Phobius"/>
    </source>
</evidence>
<gene>
    <name evidence="2" type="ORF">GCM10022239_03080</name>
</gene>